<evidence type="ECO:0000256" key="1">
    <source>
        <dbReference type="SAM" id="SignalP"/>
    </source>
</evidence>
<keyword evidence="1" id="KW-0732">Signal</keyword>
<evidence type="ECO:0008006" key="4">
    <source>
        <dbReference type="Google" id="ProtNLM"/>
    </source>
</evidence>
<dbReference type="EMBL" id="SBKO01000001">
    <property type="protein sequence ID" value="RXR21200.1"/>
    <property type="molecule type" value="Genomic_DNA"/>
</dbReference>
<feature type="chain" id="PRO_5020557395" description="Lipoprotein" evidence="1">
    <location>
        <begin position="19"/>
        <end position="228"/>
    </location>
</feature>
<protein>
    <recommendedName>
        <fullName evidence="4">Lipoprotein</fullName>
    </recommendedName>
</protein>
<organism evidence="2 3">
    <name type="scientific">Flavobacterium amnicola</name>
    <dbReference type="NCBI Taxonomy" id="2506422"/>
    <lineage>
        <taxon>Bacteria</taxon>
        <taxon>Pseudomonadati</taxon>
        <taxon>Bacteroidota</taxon>
        <taxon>Flavobacteriia</taxon>
        <taxon>Flavobacteriales</taxon>
        <taxon>Flavobacteriaceae</taxon>
        <taxon>Flavobacterium</taxon>
    </lineage>
</organism>
<name>A0A4Q1K6N8_9FLAO</name>
<proteinExistence type="predicted"/>
<reference evidence="3" key="1">
    <citation type="submission" date="2019-01" db="EMBL/GenBank/DDBJ databases">
        <title>Cytophagaceae bacterium strain CAR-16.</title>
        <authorList>
            <person name="Chen W.-M."/>
        </authorList>
    </citation>
    <scope>NUCLEOTIDE SEQUENCE [LARGE SCALE GENOMIC DNA]</scope>
    <source>
        <strain evidence="3">LLJ-11</strain>
    </source>
</reference>
<accession>A0A4Q1K6N8</accession>
<sequence length="228" mass="23377">MKKIILLLSFAVAFSSCQNEVEFNNPALQASINNVFWKSNSTAAVKSATGALKIYGRGQTGDLTLDLASANVGTYEFGTTNQSNQVTFLQIGNGGSEFGTGLNANPANSISLAAGGSNYVASDSESTTGGTGTGLKVKTTVSASGVITGVSIVSSGTGYVPGDIVTIIGGNQDALVRINTVANSNGKVTITENTGVTISGTFSFIAYDEVTKQTASCRQGVFYKIPLQ</sequence>
<dbReference type="InterPro" id="IPR046219">
    <property type="entry name" value="DUF6252"/>
</dbReference>
<gene>
    <name evidence="2" type="ORF">EQG63_04480</name>
</gene>
<evidence type="ECO:0000313" key="3">
    <source>
        <dbReference type="Proteomes" id="UP000290283"/>
    </source>
</evidence>
<feature type="signal peptide" evidence="1">
    <location>
        <begin position="1"/>
        <end position="18"/>
    </location>
</feature>
<dbReference type="PROSITE" id="PS51257">
    <property type="entry name" value="PROKAR_LIPOPROTEIN"/>
    <property type="match status" value="1"/>
</dbReference>
<evidence type="ECO:0000313" key="2">
    <source>
        <dbReference type="EMBL" id="RXR21200.1"/>
    </source>
</evidence>
<dbReference type="Proteomes" id="UP000290283">
    <property type="component" value="Unassembled WGS sequence"/>
</dbReference>
<dbReference type="AlphaFoldDB" id="A0A4Q1K6N8"/>
<comment type="caution">
    <text evidence="2">The sequence shown here is derived from an EMBL/GenBank/DDBJ whole genome shotgun (WGS) entry which is preliminary data.</text>
</comment>
<keyword evidence="3" id="KW-1185">Reference proteome</keyword>
<dbReference type="Pfam" id="PF19765">
    <property type="entry name" value="DUF6252"/>
    <property type="match status" value="2"/>
</dbReference>
<dbReference type="RefSeq" id="WP_129434842.1">
    <property type="nucleotide sequence ID" value="NZ_SBKO01000001.1"/>
</dbReference>
<dbReference type="OrthoDB" id="1448607at2"/>